<proteinExistence type="predicted"/>
<protein>
    <submittedName>
        <fullName evidence="4">Uncharacterized protein</fullName>
    </submittedName>
</protein>
<accession>A0A922D3I8</accession>
<feature type="chain" id="PRO_5036767547" evidence="3">
    <location>
        <begin position="18"/>
        <end position="168"/>
    </location>
</feature>
<evidence type="ECO:0000313" key="5">
    <source>
        <dbReference type="Proteomes" id="UP000811246"/>
    </source>
</evidence>
<dbReference type="PANTHER" id="PTHR33564:SF11">
    <property type="entry name" value="OS06G0604600 PROTEIN"/>
    <property type="match status" value="1"/>
</dbReference>
<feature type="compositionally biased region" description="Low complexity" evidence="1">
    <location>
        <begin position="116"/>
        <end position="128"/>
    </location>
</feature>
<feature type="signal peptide" evidence="3">
    <location>
        <begin position="1"/>
        <end position="17"/>
    </location>
</feature>
<feature type="transmembrane region" description="Helical" evidence="2">
    <location>
        <begin position="28"/>
        <end position="45"/>
    </location>
</feature>
<dbReference type="EMBL" id="MU228859">
    <property type="protein sequence ID" value="KAG6621544.1"/>
    <property type="molecule type" value="Genomic_DNA"/>
</dbReference>
<evidence type="ECO:0000256" key="3">
    <source>
        <dbReference type="SAM" id="SignalP"/>
    </source>
</evidence>
<organism evidence="4 5">
    <name type="scientific">Carya illinoinensis</name>
    <name type="common">Pecan</name>
    <dbReference type="NCBI Taxonomy" id="32201"/>
    <lineage>
        <taxon>Eukaryota</taxon>
        <taxon>Viridiplantae</taxon>
        <taxon>Streptophyta</taxon>
        <taxon>Embryophyta</taxon>
        <taxon>Tracheophyta</taxon>
        <taxon>Spermatophyta</taxon>
        <taxon>Magnoliopsida</taxon>
        <taxon>eudicotyledons</taxon>
        <taxon>Gunneridae</taxon>
        <taxon>Pentapetalae</taxon>
        <taxon>rosids</taxon>
        <taxon>fabids</taxon>
        <taxon>Fagales</taxon>
        <taxon>Juglandaceae</taxon>
        <taxon>Carya</taxon>
    </lineage>
</organism>
<name>A0A922D3I8_CARIL</name>
<keyword evidence="2" id="KW-0812">Transmembrane</keyword>
<sequence>MYLWLSMQACFFQLVAMSSIINPQSMVLATAMAVSGTVVLLVLRLQKSLPVPATQFHVDPLSQSLPPTTTLRSCISTEGKKSSEKKKKRRVHFAEDVVDPSGDGEQYRRRQIFNNSSSCYSSSTSPSTKLEKSSRDESRGIMDMPANRVALYNGILRNRGVQRLTYSY</sequence>
<evidence type="ECO:0000256" key="2">
    <source>
        <dbReference type="SAM" id="Phobius"/>
    </source>
</evidence>
<reference evidence="4" key="1">
    <citation type="submission" date="2021-01" db="EMBL/GenBank/DDBJ databases">
        <authorList>
            <person name="Lovell J.T."/>
            <person name="Bentley N."/>
            <person name="Bhattarai G."/>
            <person name="Jenkins J.W."/>
            <person name="Sreedasyam A."/>
            <person name="Alarcon Y."/>
            <person name="Bock C."/>
            <person name="Boston L."/>
            <person name="Carlson J."/>
            <person name="Cervantes K."/>
            <person name="Clermont K."/>
            <person name="Krom N."/>
            <person name="Kubenka K."/>
            <person name="Mamidi S."/>
            <person name="Mattison C."/>
            <person name="Monteros M."/>
            <person name="Pisani C."/>
            <person name="Plott C."/>
            <person name="Rajasekar S."/>
            <person name="Rhein H.S."/>
            <person name="Rohla C."/>
            <person name="Song M."/>
            <person name="Hilaire R.S."/>
            <person name="Shu S."/>
            <person name="Wells L."/>
            <person name="Wang X."/>
            <person name="Webber J."/>
            <person name="Heerema R.J."/>
            <person name="Klein P."/>
            <person name="Conner P."/>
            <person name="Grauke L."/>
            <person name="Grimwood J."/>
            <person name="Schmutz J."/>
            <person name="Randall J.J."/>
        </authorList>
    </citation>
    <scope>NUCLEOTIDE SEQUENCE</scope>
    <source>
        <tissue evidence="4">Leaf</tissue>
    </source>
</reference>
<dbReference type="Proteomes" id="UP000811246">
    <property type="component" value="Unassembled WGS sequence"/>
</dbReference>
<comment type="caution">
    <text evidence="4">The sequence shown here is derived from an EMBL/GenBank/DDBJ whole genome shotgun (WGS) entry which is preliminary data.</text>
</comment>
<evidence type="ECO:0000256" key="1">
    <source>
        <dbReference type="SAM" id="MobiDB-lite"/>
    </source>
</evidence>
<keyword evidence="2" id="KW-1133">Transmembrane helix</keyword>
<evidence type="ECO:0000313" key="4">
    <source>
        <dbReference type="EMBL" id="KAG6621544.1"/>
    </source>
</evidence>
<keyword evidence="3" id="KW-0732">Signal</keyword>
<gene>
    <name evidence="4" type="ORF">I3842_Q019400</name>
</gene>
<feature type="compositionally biased region" description="Basic and acidic residues" evidence="1">
    <location>
        <begin position="129"/>
        <end position="140"/>
    </location>
</feature>
<dbReference type="AlphaFoldDB" id="A0A922D3I8"/>
<keyword evidence="2" id="KW-0472">Membrane</keyword>
<dbReference type="PANTHER" id="PTHR33564">
    <property type="entry name" value="TRANSMEMBRANE PROTEIN"/>
    <property type="match status" value="1"/>
</dbReference>
<feature type="region of interest" description="Disordered" evidence="1">
    <location>
        <begin position="69"/>
        <end position="141"/>
    </location>
</feature>